<feature type="signal peptide" evidence="8">
    <location>
        <begin position="1"/>
        <end position="20"/>
    </location>
</feature>
<gene>
    <name evidence="9" type="ORF">VKT23_010240</name>
</gene>
<keyword evidence="10" id="KW-1185">Reference proteome</keyword>
<dbReference type="Proteomes" id="UP001498398">
    <property type="component" value="Unassembled WGS sequence"/>
</dbReference>
<feature type="chain" id="PRO_5045476502" description="Hydrophobin" evidence="8">
    <location>
        <begin position="21"/>
        <end position="298"/>
    </location>
</feature>
<comment type="subcellular location">
    <subcellularLocation>
        <location evidence="1">Secreted</location>
        <location evidence="1">Cell wall</location>
    </subcellularLocation>
</comment>
<evidence type="ECO:0000256" key="8">
    <source>
        <dbReference type="SAM" id="SignalP"/>
    </source>
</evidence>
<sequence length="298" mass="29817">MFPELSLLLTSALFLNHVLATPVNGPQAEASIDRRQIAIPTLSIPVTDLPGVTILSSSISIALPTQLPTNIPSLSLPTGLPSDPIAISLPTESLPTGIPVSLPNGLPISIPTDLPVSLPTGLPISIPTDLPSGLPISLPTGLPISLPTELPTGLPISLPTGLPISLPTELPTGLPISLPTGLPISLPTGLPISLPSGLPISLPTSLPIPTGTPSGQCSTGQIQCCSMVTSPSSTQGSLLLGLLGIILQDLNLNIGIGCSPISVVGVGGNACTATPVCCQNNNFGGLVALGCTPVNIGL</sequence>
<organism evidence="9 10">
    <name type="scientific">Marasmiellus scandens</name>
    <dbReference type="NCBI Taxonomy" id="2682957"/>
    <lineage>
        <taxon>Eukaryota</taxon>
        <taxon>Fungi</taxon>
        <taxon>Dikarya</taxon>
        <taxon>Basidiomycota</taxon>
        <taxon>Agaricomycotina</taxon>
        <taxon>Agaricomycetes</taxon>
        <taxon>Agaricomycetidae</taxon>
        <taxon>Agaricales</taxon>
        <taxon>Marasmiineae</taxon>
        <taxon>Omphalotaceae</taxon>
        <taxon>Marasmiellus</taxon>
    </lineage>
</organism>
<dbReference type="InterPro" id="IPR001338">
    <property type="entry name" value="Class_I_Hydrophobin"/>
</dbReference>
<dbReference type="EMBL" id="JBANRG010000019">
    <property type="protein sequence ID" value="KAK7457893.1"/>
    <property type="molecule type" value="Genomic_DNA"/>
</dbReference>
<keyword evidence="3" id="KW-0134">Cell wall</keyword>
<evidence type="ECO:0008006" key="11">
    <source>
        <dbReference type="Google" id="ProtNLM"/>
    </source>
</evidence>
<evidence type="ECO:0000256" key="4">
    <source>
        <dbReference type="ARBA" id="ARBA00022525"/>
    </source>
</evidence>
<comment type="similarity">
    <text evidence="2">Belongs to the fungal hydrophobin family.</text>
</comment>
<comment type="subunit">
    <text evidence="7">Self-assembles to form functional amyloid fibrils called rodlets. Self-assembly into fibrillar rodlets occurs spontaneously at hydrophobic:hydrophilic interfaces and the rodlets further associate laterally to form amphipathic monolayers.</text>
</comment>
<dbReference type="Pfam" id="PF01185">
    <property type="entry name" value="Hydrophobin"/>
    <property type="match status" value="1"/>
</dbReference>
<dbReference type="InterPro" id="IPR019778">
    <property type="entry name" value="Class_I_Hydrophobin_CS"/>
</dbReference>
<comment type="caution">
    <text evidence="9">The sequence shown here is derived from an EMBL/GenBank/DDBJ whole genome shotgun (WGS) entry which is preliminary data.</text>
</comment>
<reference evidence="9 10" key="1">
    <citation type="submission" date="2024-01" db="EMBL/GenBank/DDBJ databases">
        <title>A draft genome for the cacao thread blight pathogen Marasmiellus scandens.</title>
        <authorList>
            <person name="Baruah I.K."/>
            <person name="Leung J."/>
            <person name="Bukari Y."/>
            <person name="Amoako-Attah I."/>
            <person name="Meinhardt L.W."/>
            <person name="Bailey B.A."/>
            <person name="Cohen S.P."/>
        </authorList>
    </citation>
    <scope>NUCLEOTIDE SEQUENCE [LARGE SCALE GENOMIC DNA]</scope>
    <source>
        <strain evidence="9 10">GH-19</strain>
    </source>
</reference>
<keyword evidence="6" id="KW-1015">Disulfide bond</keyword>
<evidence type="ECO:0000256" key="7">
    <source>
        <dbReference type="ARBA" id="ARBA00093546"/>
    </source>
</evidence>
<evidence type="ECO:0000256" key="3">
    <source>
        <dbReference type="ARBA" id="ARBA00022512"/>
    </source>
</evidence>
<evidence type="ECO:0000256" key="2">
    <source>
        <dbReference type="ARBA" id="ARBA00010446"/>
    </source>
</evidence>
<keyword evidence="5 8" id="KW-0732">Signal</keyword>
<dbReference type="CDD" id="cd23507">
    <property type="entry name" value="hydrophobin_I"/>
    <property type="match status" value="1"/>
</dbReference>
<dbReference type="PROSITE" id="PS00956">
    <property type="entry name" value="HYDROPHOBIN"/>
    <property type="match status" value="1"/>
</dbReference>
<proteinExistence type="inferred from homology"/>
<evidence type="ECO:0000313" key="9">
    <source>
        <dbReference type="EMBL" id="KAK7457893.1"/>
    </source>
</evidence>
<evidence type="ECO:0000256" key="6">
    <source>
        <dbReference type="ARBA" id="ARBA00023157"/>
    </source>
</evidence>
<keyword evidence="4" id="KW-0964">Secreted</keyword>
<evidence type="ECO:0000256" key="5">
    <source>
        <dbReference type="ARBA" id="ARBA00022729"/>
    </source>
</evidence>
<protein>
    <recommendedName>
        <fullName evidence="11">Hydrophobin</fullName>
    </recommendedName>
</protein>
<accession>A0ABR1JCF9</accession>
<dbReference type="SMART" id="SM00075">
    <property type="entry name" value="HYDRO"/>
    <property type="match status" value="1"/>
</dbReference>
<name>A0ABR1JCF9_9AGAR</name>
<evidence type="ECO:0000313" key="10">
    <source>
        <dbReference type="Proteomes" id="UP001498398"/>
    </source>
</evidence>
<evidence type="ECO:0000256" key="1">
    <source>
        <dbReference type="ARBA" id="ARBA00004191"/>
    </source>
</evidence>